<sequence>MIIKALVEGNELKGYRMLCSRKLLSCEDKQQLNRLEKGYSGEVLFNERVDGLSKEWLILNDLQLESNNSEFQIDSLVISRKLLLLFEVKNYEGDYYIEGEKWYYINGNSIQNPVHQLERTEALLRRLLQDQGYNNIPIESYVIFVNPDLHLYNAPRNLPIIFPNQLNRFFERLNKIPSKTNDYHMRLAMKLLSLHKNTPPKLPNYSYEELRKGVICPNCYSYNLDSKGFVFLCESCGTIEEMPSAILRSVDEFAFLFPDRKITTRSIFEWCDGVKSVDTIRRILLKKFNLKGNGKASYYERETKNYQ</sequence>
<reference evidence="2 3" key="1">
    <citation type="submission" date="2021-05" db="EMBL/GenBank/DDBJ databases">
        <title>Novel Bacillus species.</title>
        <authorList>
            <person name="Liu G."/>
        </authorList>
    </citation>
    <scope>NUCLEOTIDE SEQUENCE [LARGE SCALE GENOMIC DNA]</scope>
    <source>
        <strain evidence="3">FJAT-49780</strain>
    </source>
</reference>
<accession>A0A942TFX0</accession>
<dbReference type="EMBL" id="JAGYPG010000002">
    <property type="protein sequence ID" value="MBS4195457.1"/>
    <property type="molecule type" value="Genomic_DNA"/>
</dbReference>
<dbReference type="AlphaFoldDB" id="A0A942TFX0"/>
<name>A0A942TFX0_9BACI</name>
<evidence type="ECO:0000259" key="1">
    <source>
        <dbReference type="PROSITE" id="PS50965"/>
    </source>
</evidence>
<evidence type="ECO:0000313" key="3">
    <source>
        <dbReference type="Proteomes" id="UP000681414"/>
    </source>
</evidence>
<feature type="domain" description="NERD" evidence="1">
    <location>
        <begin position="37"/>
        <end position="147"/>
    </location>
</feature>
<organism evidence="2 3">
    <name type="scientific">Lederbergia citri</name>
    <dbReference type="NCBI Taxonomy" id="2833580"/>
    <lineage>
        <taxon>Bacteria</taxon>
        <taxon>Bacillati</taxon>
        <taxon>Bacillota</taxon>
        <taxon>Bacilli</taxon>
        <taxon>Bacillales</taxon>
        <taxon>Bacillaceae</taxon>
        <taxon>Lederbergia</taxon>
    </lineage>
</organism>
<protein>
    <submittedName>
        <fullName evidence="2">NERD domain-containing protein</fullName>
    </submittedName>
</protein>
<gene>
    <name evidence="2" type="ORF">KHA97_10355</name>
</gene>
<dbReference type="Proteomes" id="UP000681414">
    <property type="component" value="Unassembled WGS sequence"/>
</dbReference>
<dbReference type="InterPro" id="IPR011528">
    <property type="entry name" value="NERD"/>
</dbReference>
<comment type="caution">
    <text evidence="2">The sequence shown here is derived from an EMBL/GenBank/DDBJ whole genome shotgun (WGS) entry which is preliminary data.</text>
</comment>
<keyword evidence="3" id="KW-1185">Reference proteome</keyword>
<dbReference type="Pfam" id="PF08378">
    <property type="entry name" value="NERD"/>
    <property type="match status" value="1"/>
</dbReference>
<evidence type="ECO:0000313" key="2">
    <source>
        <dbReference type="EMBL" id="MBS4195457.1"/>
    </source>
</evidence>
<dbReference type="PROSITE" id="PS50965">
    <property type="entry name" value="NERD"/>
    <property type="match status" value="1"/>
</dbReference>
<dbReference type="RefSeq" id="WP_213124673.1">
    <property type="nucleotide sequence ID" value="NZ_JAGYPG010000002.1"/>
</dbReference>
<proteinExistence type="predicted"/>